<dbReference type="SUPFAM" id="SSF51556">
    <property type="entry name" value="Metallo-dependent hydrolases"/>
    <property type="match status" value="1"/>
</dbReference>
<sequence length="527" mass="57359">MTSSKHCTLFHHGRIFTGEGHAEAIGMCGSRIVFVGNAREFRERRYDAVDLGGRTVVPGIDDAHAHVLGISGTRLNTGDFVPGPGPDLDEVKDIVRKGTTAHPPGTWLVVTVGEAILADPDATRFALDPDSPDHPVVLRSWTGHGTVINTRAMSTLGISETEADPFGGRYVRVAGSNVINGVVQEYAEHLLNRRLFDRTSDADLVASYRAFANQAVKFGYTSIQDIPLGLPRARATSVLSMAALPIRVRSICFPLTVDEPCDSQWPAGTSPGKNTLSGLKWITDGTPLERNAFLEAPYADAPDFRGVFNFSDTALRAMLRRSLRSQREQREQPIFHTVGDGALDDVLDAARSFGPRAWRGRRFRIEHGDLIFPQHFASLRSLEATVVQNPLHLALPDLMHERLGPPRASTMQPLRSLLEQGIGLAFGTDSIGAVASPWLDMYFAITHPTHPSEAISLEQALLAYTRGAAYVEFADHEKGTLGPGMFADFAVLSQDIFRVIPSDLPATTSVLTVVGGQVVWDSGQITR</sequence>
<dbReference type="PANTHER" id="PTHR22642">
    <property type="entry name" value="IMIDAZOLONEPROPIONASE"/>
    <property type="match status" value="1"/>
</dbReference>
<organism evidence="2 3">
    <name type="scientific">Pendulispora brunnea</name>
    <dbReference type="NCBI Taxonomy" id="2905690"/>
    <lineage>
        <taxon>Bacteria</taxon>
        <taxon>Pseudomonadati</taxon>
        <taxon>Myxococcota</taxon>
        <taxon>Myxococcia</taxon>
        <taxon>Myxococcales</taxon>
        <taxon>Sorangiineae</taxon>
        <taxon>Pendulisporaceae</taxon>
        <taxon>Pendulispora</taxon>
    </lineage>
</organism>
<gene>
    <name evidence="2" type="ORF">LZC95_21670</name>
</gene>
<evidence type="ECO:0000259" key="1">
    <source>
        <dbReference type="Pfam" id="PF07969"/>
    </source>
</evidence>
<evidence type="ECO:0000313" key="2">
    <source>
        <dbReference type="EMBL" id="WXA99417.1"/>
    </source>
</evidence>
<evidence type="ECO:0000313" key="3">
    <source>
        <dbReference type="Proteomes" id="UP001379533"/>
    </source>
</evidence>
<dbReference type="Gene3D" id="2.30.40.10">
    <property type="entry name" value="Urease, subunit C, domain 1"/>
    <property type="match status" value="1"/>
</dbReference>
<dbReference type="Gene3D" id="3.20.20.140">
    <property type="entry name" value="Metal-dependent hydrolases"/>
    <property type="match status" value="1"/>
</dbReference>
<dbReference type="InterPro" id="IPR013108">
    <property type="entry name" value="Amidohydro_3"/>
</dbReference>
<dbReference type="EMBL" id="CP089982">
    <property type="protein sequence ID" value="WXA99417.1"/>
    <property type="molecule type" value="Genomic_DNA"/>
</dbReference>
<dbReference type="InterPro" id="IPR011059">
    <property type="entry name" value="Metal-dep_hydrolase_composite"/>
</dbReference>
<dbReference type="SUPFAM" id="SSF51338">
    <property type="entry name" value="Composite domain of metallo-dependent hydrolases"/>
    <property type="match status" value="1"/>
</dbReference>
<keyword evidence="3" id="KW-1185">Reference proteome</keyword>
<reference evidence="2 3" key="1">
    <citation type="submission" date="2021-12" db="EMBL/GenBank/DDBJ databases">
        <title>Discovery of the Pendulisporaceae a myxobacterial family with distinct sporulation behavior and unique specialized metabolism.</title>
        <authorList>
            <person name="Garcia R."/>
            <person name="Popoff A."/>
            <person name="Bader C.D."/>
            <person name="Loehr J."/>
            <person name="Walesch S."/>
            <person name="Walt C."/>
            <person name="Boldt J."/>
            <person name="Bunk B."/>
            <person name="Haeckl F.J.F.P.J."/>
            <person name="Gunesch A.P."/>
            <person name="Birkelbach J."/>
            <person name="Nuebel U."/>
            <person name="Pietschmann T."/>
            <person name="Bach T."/>
            <person name="Mueller R."/>
        </authorList>
    </citation>
    <scope>NUCLEOTIDE SEQUENCE [LARGE SCALE GENOMIC DNA]</scope>
    <source>
        <strain evidence="2 3">MSr12523</strain>
    </source>
</reference>
<dbReference type="RefSeq" id="WP_394850055.1">
    <property type="nucleotide sequence ID" value="NZ_CP089982.1"/>
</dbReference>
<dbReference type="Proteomes" id="UP001379533">
    <property type="component" value="Chromosome"/>
</dbReference>
<name>A0ABZ2KL87_9BACT</name>
<dbReference type="PANTHER" id="PTHR22642:SF2">
    <property type="entry name" value="PROTEIN LONG AFTER FAR-RED 3"/>
    <property type="match status" value="1"/>
</dbReference>
<dbReference type="InterPro" id="IPR032466">
    <property type="entry name" value="Metal_Hydrolase"/>
</dbReference>
<dbReference type="Pfam" id="PF07969">
    <property type="entry name" value="Amidohydro_3"/>
    <property type="match status" value="1"/>
</dbReference>
<accession>A0ABZ2KL87</accession>
<protein>
    <submittedName>
        <fullName evidence="2">Amidohydrolase</fullName>
    </submittedName>
</protein>
<dbReference type="Gene3D" id="3.10.310.70">
    <property type="match status" value="1"/>
</dbReference>
<feature type="domain" description="Amidohydrolase 3" evidence="1">
    <location>
        <begin position="48"/>
        <end position="519"/>
    </location>
</feature>
<proteinExistence type="predicted"/>